<dbReference type="Gene3D" id="3.30.420.10">
    <property type="entry name" value="Ribonuclease H-like superfamily/Ribonuclease H"/>
    <property type="match status" value="1"/>
</dbReference>
<reference evidence="6 7" key="1">
    <citation type="journal article" date="2019" name="Sci. Rep.">
        <title>Orb-weaving spider Araneus ventricosus genome elucidates the spidroin gene catalogue.</title>
        <authorList>
            <person name="Kono N."/>
            <person name="Nakamura H."/>
            <person name="Ohtoshi R."/>
            <person name="Moran D.A.P."/>
            <person name="Shinohara A."/>
            <person name="Yoshida Y."/>
            <person name="Fujiwara M."/>
            <person name="Mori M."/>
            <person name="Tomita M."/>
            <person name="Arakawa K."/>
        </authorList>
    </citation>
    <scope>NUCLEOTIDE SEQUENCE [LARGE SCALE GENOMIC DNA]</scope>
</reference>
<dbReference type="PROSITE" id="PS50994">
    <property type="entry name" value="INTEGRASE"/>
    <property type="match status" value="1"/>
</dbReference>
<gene>
    <name evidence="6" type="primary">POLX_1363</name>
    <name evidence="6" type="ORF">AVEN_29152_1</name>
</gene>
<feature type="domain" description="Integrase catalytic" evidence="5">
    <location>
        <begin position="508"/>
        <end position="675"/>
    </location>
</feature>
<dbReference type="GO" id="GO:0015074">
    <property type="term" value="P:DNA integration"/>
    <property type="evidence" value="ECO:0007669"/>
    <property type="project" value="InterPro"/>
</dbReference>
<dbReference type="InterPro" id="IPR001584">
    <property type="entry name" value="Integrase_cat-core"/>
</dbReference>
<dbReference type="OrthoDB" id="2783063at2759"/>
<dbReference type="InterPro" id="IPR016177">
    <property type="entry name" value="DNA-bd_dom_sf"/>
</dbReference>
<evidence type="ECO:0000256" key="2">
    <source>
        <dbReference type="ARBA" id="ARBA00022723"/>
    </source>
</evidence>
<dbReference type="Gene3D" id="3.30.890.10">
    <property type="entry name" value="Methyl-cpg-binding Protein 2, Chain A"/>
    <property type="match status" value="1"/>
</dbReference>
<dbReference type="PANTHER" id="PTHR42648">
    <property type="entry name" value="TRANSPOSASE, PUTATIVE-RELATED"/>
    <property type="match status" value="1"/>
</dbReference>
<dbReference type="InterPro" id="IPR054722">
    <property type="entry name" value="PolX-like_BBD"/>
</dbReference>
<dbReference type="PANTHER" id="PTHR42648:SF28">
    <property type="entry name" value="TRANSPOSON-ENCODED PROTEIN WITH RIBONUCLEASE H-LIKE AND RETROVIRUS ZINC FINGER-LIKE DOMAINS"/>
    <property type="match status" value="1"/>
</dbReference>
<dbReference type="InterPro" id="IPR039537">
    <property type="entry name" value="Retrotran_Ty1/copia-like"/>
</dbReference>
<dbReference type="GO" id="GO:0046872">
    <property type="term" value="F:metal ion binding"/>
    <property type="evidence" value="ECO:0007669"/>
    <property type="project" value="UniProtKB-KW"/>
</dbReference>
<dbReference type="Pfam" id="PF25597">
    <property type="entry name" value="SH3_retrovirus"/>
    <property type="match status" value="1"/>
</dbReference>
<sequence length="1276" mass="148174">MSESAETSIFAFPKLSDFNYGSWKTDMKVLLMEKGCWQFILGTEKPCSEGASDREQLAYELRKQRSYTTIYMGVERKYQALIADTEDGKTAWDTLKANFEPSSRARLASLVDDFFSSRFDVNEETIGIYSKKIVEKNQQIKEAGFKTPDILVCFQLIRFLPPEYDNLVQILYRIKDEEFTVDNITKQLITESGRIQLKLKDENRVQSVTDAYTAGGRNPEENRQKRKNTATKSYGSGTVMDPGVRRNRKSSSNFCKYCKRKGHSEDGCFKKKESQDKSFCTENRGPNRLAEMKGLESSNVETTVTRERPAEFLIDSAATTHMCNQKDWFSNLKQIYPTEVLVGERDSSAKPVGIGDIKFTILDIKGKVEINLKNVLYVPKMRRNLICGAQIDIVGNYIEWGRDKMIIYNSRKEYMFSVNRVDKLYIMYGYPTKYEAKFKEVALISNLKLDFVHRRFCHVNIPLIQSMSKNNSVKGIEHLSKSKVENCVNCKIAKSTRSSLKKNYTYRRTTQRCLDRVHCDLWGPAPVTSIGGNLYFLFIIDDYSRKADVYIIKSKDQVFDCFKKYLAKVERELNSKIKCMKSDNGLEFCHKEFENFLTKLGIKMERTSLYTPEQNGIAEKFNRTAMDGVRAMLHDSGLQPKFWAEALLTFVHAKNRCEHKLASPLTPIEIWSGFKPLSQTWYLSIGYSLRTKGYRVFLPNENKVIETIHVYIDESKKGVRSLFGKNKQYEYAKFNFNSVNEFEDLDDSNRTKLLDKLSPLDIEDWTRKEYTKTRSKQMYVYYCPPSSKTKLKSLNEVRKYCKENKMTFEPEKFNFKATTKYSDKNKNSENDSRSEGSNSDEIYETLEYECYNSELPRTFEDTQRSKDKEKWDFAMREELNMMKTRKVWELVDPPANKTIIGSKWVYNIKHDEENKPKKYKARLVALGFKQKAGTDYGETFSPVVNFSIVKLMFIVLVSLLGWNHVQLDVKSAYLYDFLQWMTEEENKSSVKFIIQTKKKNENHTYTSFWCNCSGVYKPKVECRKRQLKAQGTMKMGFHCTAAILVKDFHSHVEVSYFERHYKHENSLCHVPLPQDEKELIAGKLLQGVAKKNILQDIRQSLDTTFKRKHLTTRKDLQNIKRDFGITLPSKGSVLQNDETSVCAWVHKMESQKDNPVLFYKRQEDPHAVIDQNDFKLVLMTNFQKCMMYCLGADRICVDSTHGISNYSFELVTVLVIDEYEEGGSMGLRRLSMNQPLYFSGPDPNGKNDPSPTQDVTFREVSYMLYREAIGIVRVPE</sequence>
<evidence type="ECO:0000313" key="6">
    <source>
        <dbReference type="EMBL" id="GBL80171.1"/>
    </source>
</evidence>
<keyword evidence="1" id="KW-0645">Protease</keyword>
<evidence type="ECO:0000259" key="5">
    <source>
        <dbReference type="PROSITE" id="PS50994"/>
    </source>
</evidence>
<dbReference type="AlphaFoldDB" id="A0A4Y2AJW7"/>
<comment type="caution">
    <text evidence="6">The sequence shown here is derived from an EMBL/GenBank/DDBJ whole genome shotgun (WGS) entry which is preliminary data.</text>
</comment>
<dbReference type="Proteomes" id="UP000499080">
    <property type="component" value="Unassembled WGS sequence"/>
</dbReference>
<dbReference type="InterPro" id="IPR057670">
    <property type="entry name" value="SH3_retrovirus"/>
</dbReference>
<feature type="region of interest" description="Disordered" evidence="4">
    <location>
        <begin position="208"/>
        <end position="247"/>
    </location>
</feature>
<evidence type="ECO:0000313" key="7">
    <source>
        <dbReference type="Proteomes" id="UP000499080"/>
    </source>
</evidence>
<dbReference type="Pfam" id="PF22936">
    <property type="entry name" value="Pol_BBD"/>
    <property type="match status" value="1"/>
</dbReference>
<keyword evidence="3" id="KW-0378">Hydrolase</keyword>
<dbReference type="InterPro" id="IPR012337">
    <property type="entry name" value="RNaseH-like_sf"/>
</dbReference>
<dbReference type="Pfam" id="PF00665">
    <property type="entry name" value="rve"/>
    <property type="match status" value="1"/>
</dbReference>
<accession>A0A4Y2AJW7</accession>
<keyword evidence="7" id="KW-1185">Reference proteome</keyword>
<evidence type="ECO:0000256" key="4">
    <source>
        <dbReference type="SAM" id="MobiDB-lite"/>
    </source>
</evidence>
<dbReference type="GO" id="GO:0008233">
    <property type="term" value="F:peptidase activity"/>
    <property type="evidence" value="ECO:0007669"/>
    <property type="project" value="UniProtKB-KW"/>
</dbReference>
<dbReference type="Pfam" id="PF14223">
    <property type="entry name" value="Retrotran_gag_2"/>
    <property type="match status" value="1"/>
</dbReference>
<dbReference type="InterPro" id="IPR013103">
    <property type="entry name" value="RVT_2"/>
</dbReference>
<dbReference type="SUPFAM" id="SSF54171">
    <property type="entry name" value="DNA-binding domain"/>
    <property type="match status" value="1"/>
</dbReference>
<dbReference type="GO" id="GO:0006508">
    <property type="term" value="P:proteolysis"/>
    <property type="evidence" value="ECO:0007669"/>
    <property type="project" value="UniProtKB-KW"/>
</dbReference>
<name>A0A4Y2AJW7_ARAVE</name>
<evidence type="ECO:0000256" key="3">
    <source>
        <dbReference type="ARBA" id="ARBA00022801"/>
    </source>
</evidence>
<protein>
    <submittedName>
        <fullName evidence="6">Retrovirus-related Pol polyprotein from transposon TNT 1-94</fullName>
    </submittedName>
</protein>
<evidence type="ECO:0000256" key="1">
    <source>
        <dbReference type="ARBA" id="ARBA00022670"/>
    </source>
</evidence>
<dbReference type="Pfam" id="PF07727">
    <property type="entry name" value="RVT_2"/>
    <property type="match status" value="1"/>
</dbReference>
<organism evidence="6 7">
    <name type="scientific">Araneus ventricosus</name>
    <name type="common">Orbweaver spider</name>
    <name type="synonym">Epeira ventricosa</name>
    <dbReference type="NCBI Taxonomy" id="182803"/>
    <lineage>
        <taxon>Eukaryota</taxon>
        <taxon>Metazoa</taxon>
        <taxon>Ecdysozoa</taxon>
        <taxon>Arthropoda</taxon>
        <taxon>Chelicerata</taxon>
        <taxon>Arachnida</taxon>
        <taxon>Araneae</taxon>
        <taxon>Araneomorphae</taxon>
        <taxon>Entelegynae</taxon>
        <taxon>Araneoidea</taxon>
        <taxon>Araneidae</taxon>
        <taxon>Araneus</taxon>
    </lineage>
</organism>
<keyword evidence="2" id="KW-0479">Metal-binding</keyword>
<proteinExistence type="predicted"/>
<dbReference type="EMBL" id="BGPR01000020">
    <property type="protein sequence ID" value="GBL80171.1"/>
    <property type="molecule type" value="Genomic_DNA"/>
</dbReference>
<dbReference type="InterPro" id="IPR036397">
    <property type="entry name" value="RNaseH_sf"/>
</dbReference>
<dbReference type="GO" id="GO:0003677">
    <property type="term" value="F:DNA binding"/>
    <property type="evidence" value="ECO:0007669"/>
    <property type="project" value="InterPro"/>
</dbReference>
<dbReference type="SUPFAM" id="SSF53098">
    <property type="entry name" value="Ribonuclease H-like"/>
    <property type="match status" value="1"/>
</dbReference>